<protein>
    <submittedName>
        <fullName evidence="2">Zinc finger HIT domain-containing protein 1</fullName>
    </submittedName>
</protein>
<reference evidence="2 3" key="1">
    <citation type="submission" date="2020-02" db="EMBL/GenBank/DDBJ databases">
        <title>Draft genome sequence of Haematococcus lacustris strain NIES-144.</title>
        <authorList>
            <person name="Morimoto D."/>
            <person name="Nakagawa S."/>
            <person name="Yoshida T."/>
            <person name="Sawayama S."/>
        </authorList>
    </citation>
    <scope>NUCLEOTIDE SEQUENCE [LARGE SCALE GENOMIC DNA]</scope>
    <source>
        <strain evidence="2 3">NIES-144</strain>
    </source>
</reference>
<dbReference type="AlphaFoldDB" id="A0A699ZQJ3"/>
<sequence>MFRTAARLDSAAGRRNLRERKVSQRMAVVDDSARQLAVQSRLDALEADNEVVEDALAAAGKVAVSGKRKRSSKKGAAASAGPKRKTRGMAGAAGPGGTRGPRTFARLLEEA</sequence>
<keyword evidence="3" id="KW-1185">Reference proteome</keyword>
<proteinExistence type="predicted"/>
<name>A0A699ZQJ3_HAELA</name>
<organism evidence="2 3">
    <name type="scientific">Haematococcus lacustris</name>
    <name type="common">Green alga</name>
    <name type="synonym">Haematococcus pluvialis</name>
    <dbReference type="NCBI Taxonomy" id="44745"/>
    <lineage>
        <taxon>Eukaryota</taxon>
        <taxon>Viridiplantae</taxon>
        <taxon>Chlorophyta</taxon>
        <taxon>core chlorophytes</taxon>
        <taxon>Chlorophyceae</taxon>
        <taxon>CS clade</taxon>
        <taxon>Chlamydomonadales</taxon>
        <taxon>Haematococcaceae</taxon>
        <taxon>Haematococcus</taxon>
    </lineage>
</organism>
<accession>A0A699ZQJ3</accession>
<gene>
    <name evidence="2" type="ORF">HaLaN_17814</name>
</gene>
<feature type="region of interest" description="Disordered" evidence="1">
    <location>
        <begin position="62"/>
        <end position="103"/>
    </location>
</feature>
<evidence type="ECO:0000313" key="3">
    <source>
        <dbReference type="Proteomes" id="UP000485058"/>
    </source>
</evidence>
<dbReference type="Proteomes" id="UP000485058">
    <property type="component" value="Unassembled WGS sequence"/>
</dbReference>
<evidence type="ECO:0000313" key="2">
    <source>
        <dbReference type="EMBL" id="GFH20658.1"/>
    </source>
</evidence>
<feature type="region of interest" description="Disordered" evidence="1">
    <location>
        <begin position="1"/>
        <end position="25"/>
    </location>
</feature>
<evidence type="ECO:0000256" key="1">
    <source>
        <dbReference type="SAM" id="MobiDB-lite"/>
    </source>
</evidence>
<comment type="caution">
    <text evidence="2">The sequence shown here is derived from an EMBL/GenBank/DDBJ whole genome shotgun (WGS) entry which is preliminary data.</text>
</comment>
<dbReference type="EMBL" id="BLLF01001675">
    <property type="protein sequence ID" value="GFH20658.1"/>
    <property type="molecule type" value="Genomic_DNA"/>
</dbReference>